<accession>A0A6P1BDQ5</accession>
<gene>
    <name evidence="3" type="ORF">FNJ47_12160</name>
</gene>
<dbReference type="SUPFAM" id="SSF53300">
    <property type="entry name" value="vWA-like"/>
    <property type="match status" value="1"/>
</dbReference>
<keyword evidence="4" id="KW-1185">Reference proteome</keyword>
<evidence type="ECO:0000259" key="2">
    <source>
        <dbReference type="PROSITE" id="PS50234"/>
    </source>
</evidence>
<name>A0A6P1BDQ5_9BRAD</name>
<dbReference type="InterPro" id="IPR002035">
    <property type="entry name" value="VWF_A"/>
</dbReference>
<dbReference type="InterPro" id="IPR036465">
    <property type="entry name" value="vWFA_dom_sf"/>
</dbReference>
<dbReference type="InterPro" id="IPR051928">
    <property type="entry name" value="NorD/CobT"/>
</dbReference>
<dbReference type="Gene3D" id="3.40.50.410">
    <property type="entry name" value="von Willebrand factor, type A domain"/>
    <property type="match status" value="1"/>
</dbReference>
<sequence>MAVAQISSLDSFRSGRRLAALLRGHDDVGAAVQAARAALYRMAPPDHLAAWDEAVHDLFEANLGKAVLLGFLQLSQQWRAPRSTYDLIAIGRAAGDIGRNAGSRAAHALLAEMSKVLPRLSGAGELSTVLAALGELADVGPESVGLAIGRLGQLLAHAGGEDFSAWVSAGLRASGGRAARRRTYFALDDPLSARLFAVGRTGDDFARLEKRLAATMIALWNRKLRFRKLAIAPTPVPRRTSLAAGLIGLPETFPGFEGEAADAIYLAAVAHAGAHLAHSTVRFPVGRLKALQIALVSLIEDARVETLALREMPGLRRLWLPFHTVTSSGQATAAGLMVRLARALIDPDYQDPDAWVTKGRQLFADAAGRSTDPAISREIGGLLGNDIGQMRLQFNAKSYVVEPAYRDDNLALWDFGDQPDSPTETIELAIDSVRIERRDDPSGQSTDDNARPDETLRAKASAVTLLDGFPVATYPEWDYAARTERADWTTILEADADVSAQPFDPSTDTEAMRWITELTRDASIGRRVRHKGQRDGDALDIDAAIALTIERRAGSISEPRVYQRDAPGPRDLAILLLLDLSQSTADRDRRGRTVLDVERKAAAILATAVDAANDAIAVHGFSSDGRERVRYLRIKGFEEPMDAVVRARLAGLGSSHSTRLGAALRHAGGYLAGRRAFRKVLLVLTDGEPSDVDVPDPQYLVEDARRAAQQLRRRGTDIFAFGIGEDRFPQLDRIFGERCALRVPRIEVLPQRVMQLYAELKK</sequence>
<dbReference type="PANTHER" id="PTHR41248:SF1">
    <property type="entry name" value="NORD PROTEIN"/>
    <property type="match status" value="1"/>
</dbReference>
<comment type="caution">
    <text evidence="3">The sequence shown here is derived from an EMBL/GenBank/DDBJ whole genome shotgun (WGS) entry which is preliminary data.</text>
</comment>
<feature type="region of interest" description="Disordered" evidence="1">
    <location>
        <begin position="432"/>
        <end position="454"/>
    </location>
</feature>
<feature type="domain" description="VWFA" evidence="2">
    <location>
        <begin position="573"/>
        <end position="760"/>
    </location>
</feature>
<proteinExistence type="predicted"/>
<protein>
    <submittedName>
        <fullName evidence="3">VWA domain-containing protein</fullName>
    </submittedName>
</protein>
<dbReference type="RefSeq" id="WP_163153288.1">
    <property type="nucleotide sequence ID" value="NZ_VKHP01000037.1"/>
</dbReference>
<evidence type="ECO:0000313" key="4">
    <source>
        <dbReference type="Proteomes" id="UP000468531"/>
    </source>
</evidence>
<dbReference type="EMBL" id="VKHP01000037">
    <property type="protein sequence ID" value="NEU96568.1"/>
    <property type="molecule type" value="Genomic_DNA"/>
</dbReference>
<dbReference type="Pfam" id="PF00092">
    <property type="entry name" value="VWA"/>
    <property type="match status" value="1"/>
</dbReference>
<dbReference type="SMART" id="SM00327">
    <property type="entry name" value="VWA"/>
    <property type="match status" value="1"/>
</dbReference>
<evidence type="ECO:0000313" key="3">
    <source>
        <dbReference type="EMBL" id="NEU96568.1"/>
    </source>
</evidence>
<dbReference type="PROSITE" id="PS50234">
    <property type="entry name" value="VWFA"/>
    <property type="match status" value="1"/>
</dbReference>
<evidence type="ECO:0000256" key="1">
    <source>
        <dbReference type="SAM" id="MobiDB-lite"/>
    </source>
</evidence>
<dbReference type="AlphaFoldDB" id="A0A6P1BDQ5"/>
<dbReference type="PANTHER" id="PTHR41248">
    <property type="entry name" value="NORD PROTEIN"/>
    <property type="match status" value="1"/>
</dbReference>
<reference evidence="3 4" key="1">
    <citation type="journal article" date="2020" name="Arch. Microbiol.">
        <title>Bradyrhizobium uaiense sp. nov., a new highly efficient cowpea symbiont.</title>
        <authorList>
            <person name="Cabral Michel D."/>
            <person name="Azarias Guimaraes A."/>
            <person name="Martins da Costa E."/>
            <person name="Soares de Carvalho T."/>
            <person name="Balsanelli E."/>
            <person name="Willems A."/>
            <person name="Maltempi de Souza E."/>
            <person name="de Souza Moreira F.M."/>
        </authorList>
    </citation>
    <scope>NUCLEOTIDE SEQUENCE [LARGE SCALE GENOMIC DNA]</scope>
    <source>
        <strain evidence="3 4">UFLA 03-164</strain>
    </source>
</reference>
<organism evidence="3 4">
    <name type="scientific">Bradyrhizobium uaiense</name>
    <dbReference type="NCBI Taxonomy" id="2594946"/>
    <lineage>
        <taxon>Bacteria</taxon>
        <taxon>Pseudomonadati</taxon>
        <taxon>Pseudomonadota</taxon>
        <taxon>Alphaproteobacteria</taxon>
        <taxon>Hyphomicrobiales</taxon>
        <taxon>Nitrobacteraceae</taxon>
        <taxon>Bradyrhizobium</taxon>
    </lineage>
</organism>
<dbReference type="Proteomes" id="UP000468531">
    <property type="component" value="Unassembled WGS sequence"/>
</dbReference>